<feature type="compositionally biased region" description="Low complexity" evidence="1">
    <location>
        <begin position="83"/>
        <end position="99"/>
    </location>
</feature>
<dbReference type="AlphaFoldDB" id="A0A067LHH4"/>
<feature type="compositionally biased region" description="Basic and acidic residues" evidence="1">
    <location>
        <begin position="225"/>
        <end position="234"/>
    </location>
</feature>
<proteinExistence type="predicted"/>
<evidence type="ECO:0000256" key="1">
    <source>
        <dbReference type="SAM" id="MobiDB-lite"/>
    </source>
</evidence>
<dbReference type="Proteomes" id="UP000027138">
    <property type="component" value="Unassembled WGS sequence"/>
</dbReference>
<feature type="compositionally biased region" description="Polar residues" evidence="1">
    <location>
        <begin position="62"/>
        <end position="73"/>
    </location>
</feature>
<keyword evidence="3" id="KW-1185">Reference proteome</keyword>
<protein>
    <submittedName>
        <fullName evidence="2">Uncharacterized protein</fullName>
    </submittedName>
</protein>
<reference evidence="2 3" key="1">
    <citation type="journal article" date="2014" name="PLoS ONE">
        <title>Global Analysis of Gene Expression Profiles in Physic Nut (Jatropha curcas L.) Seedlings Exposed to Salt Stress.</title>
        <authorList>
            <person name="Zhang L."/>
            <person name="Zhang C."/>
            <person name="Wu P."/>
            <person name="Chen Y."/>
            <person name="Li M."/>
            <person name="Jiang H."/>
            <person name="Wu G."/>
        </authorList>
    </citation>
    <scope>NUCLEOTIDE SEQUENCE [LARGE SCALE GENOMIC DNA]</scope>
    <source>
        <strain evidence="3">cv. GZQX0401</strain>
        <tissue evidence="2">Young leaves</tissue>
    </source>
</reference>
<accession>A0A067LHH4</accession>
<evidence type="ECO:0000313" key="2">
    <source>
        <dbReference type="EMBL" id="KDP44050.1"/>
    </source>
</evidence>
<feature type="region of interest" description="Disordered" evidence="1">
    <location>
        <begin position="60"/>
        <end position="106"/>
    </location>
</feature>
<feature type="region of interest" description="Disordered" evidence="1">
    <location>
        <begin position="206"/>
        <end position="241"/>
    </location>
</feature>
<dbReference type="EMBL" id="KK914256">
    <property type="protein sequence ID" value="KDP44050.1"/>
    <property type="molecule type" value="Genomic_DNA"/>
</dbReference>
<gene>
    <name evidence="2" type="ORF">JCGZ_05517</name>
</gene>
<evidence type="ECO:0000313" key="3">
    <source>
        <dbReference type="Proteomes" id="UP000027138"/>
    </source>
</evidence>
<name>A0A067LHH4_JATCU</name>
<organism evidence="2 3">
    <name type="scientific">Jatropha curcas</name>
    <name type="common">Barbados nut</name>
    <dbReference type="NCBI Taxonomy" id="180498"/>
    <lineage>
        <taxon>Eukaryota</taxon>
        <taxon>Viridiplantae</taxon>
        <taxon>Streptophyta</taxon>
        <taxon>Embryophyta</taxon>
        <taxon>Tracheophyta</taxon>
        <taxon>Spermatophyta</taxon>
        <taxon>Magnoliopsida</taxon>
        <taxon>eudicotyledons</taxon>
        <taxon>Gunneridae</taxon>
        <taxon>Pentapetalae</taxon>
        <taxon>rosids</taxon>
        <taxon>fabids</taxon>
        <taxon>Malpighiales</taxon>
        <taxon>Euphorbiaceae</taxon>
        <taxon>Crotonoideae</taxon>
        <taxon>Jatropheae</taxon>
        <taxon>Jatropha</taxon>
    </lineage>
</organism>
<sequence length="241" mass="26112">MKFATDVSVAKFRALKARRPPSSFFFFLSSPPPLLSSVRSAAPALPDAAPARLTPPAPLCWNSGTSGASSSAQRPVLPPSDPSAPYSSSPVSRPVQSPPAAQSPTVQASADPCISLSLVAGHIYPPSRVARQIMRIIKLQLHKEGYTWDAVPQEARDFYWEEFQPEHTPEEFTELWVRVDDQQRQITELRAHVMLLSGELGAGDTLVTPSGTTAHPAGTHPGDSTSDRADEQPRTFDFGPF</sequence>